<reference evidence="2" key="1">
    <citation type="submission" date="2009-09" db="EMBL/GenBank/DDBJ databases">
        <title>The complete chromosome of Sebaldella termitidis ATCC 33386.</title>
        <authorList>
            <consortium name="US DOE Joint Genome Institute (JGI-PGF)"/>
            <person name="Lucas S."/>
            <person name="Copeland A."/>
            <person name="Lapidus A."/>
            <person name="Glavina del Rio T."/>
            <person name="Dalin E."/>
            <person name="Tice H."/>
            <person name="Bruce D."/>
            <person name="Goodwin L."/>
            <person name="Pitluck S."/>
            <person name="Kyrpides N."/>
            <person name="Mavromatis K."/>
            <person name="Ivanova N."/>
            <person name="Mikhailova N."/>
            <person name="Sims D."/>
            <person name="Meincke L."/>
            <person name="Brettin T."/>
            <person name="Detter J.C."/>
            <person name="Han C."/>
            <person name="Larimer F."/>
            <person name="Land M."/>
            <person name="Hauser L."/>
            <person name="Markowitz V."/>
            <person name="Cheng J.F."/>
            <person name="Hugenholtz P."/>
            <person name="Woyke T."/>
            <person name="Wu D."/>
            <person name="Eisen J.A."/>
        </authorList>
    </citation>
    <scope>NUCLEOTIDE SEQUENCE [LARGE SCALE GENOMIC DNA]</scope>
    <source>
        <strain evidence="2">ATCC 33386 / NCTC 11300</strain>
    </source>
</reference>
<accession>D1AM53</accession>
<protein>
    <submittedName>
        <fullName evidence="1">Uncharacterized protein</fullName>
    </submittedName>
</protein>
<dbReference type="Proteomes" id="UP000000845">
    <property type="component" value="Chromosome"/>
</dbReference>
<dbReference type="HOGENOM" id="CLU_1884334_0_0_0"/>
<dbReference type="STRING" id="526218.Sterm_2577"/>
<dbReference type="AlphaFoldDB" id="D1AM53"/>
<organism evidence="1 2">
    <name type="scientific">Sebaldella termitidis (strain ATCC 33386 / NCTC 11300)</name>
    <dbReference type="NCBI Taxonomy" id="526218"/>
    <lineage>
        <taxon>Bacteria</taxon>
        <taxon>Fusobacteriati</taxon>
        <taxon>Fusobacteriota</taxon>
        <taxon>Fusobacteriia</taxon>
        <taxon>Fusobacteriales</taxon>
        <taxon>Leptotrichiaceae</taxon>
        <taxon>Sebaldella</taxon>
    </lineage>
</organism>
<sequence length="135" mass="16561">MKVICKKNKLKSFSGLKLKFLEKYYKYDLSHELNIKIGKIYNVYGIIFWENVPFYYIYKEDMDYPTPICGMFFDFKDNNFSKYWALRTIVNPKGFETIVAFREWAEDKMFYENLLNEELEEVKLMKKYRKLIDEE</sequence>
<dbReference type="EMBL" id="CP001739">
    <property type="protein sequence ID" value="ACZ09427.1"/>
    <property type="molecule type" value="Genomic_DNA"/>
</dbReference>
<reference evidence="1 2" key="2">
    <citation type="journal article" date="2010" name="Stand. Genomic Sci.">
        <title>Complete genome sequence of Sebaldella termitidis type strain (NCTC 11300).</title>
        <authorList>
            <person name="Harmon-Smith M."/>
            <person name="Celia L."/>
            <person name="Chertkov O."/>
            <person name="Lapidus A."/>
            <person name="Copeland A."/>
            <person name="Glavina Del Rio T."/>
            <person name="Nolan M."/>
            <person name="Lucas S."/>
            <person name="Tice H."/>
            <person name="Cheng J.F."/>
            <person name="Han C."/>
            <person name="Detter J.C."/>
            <person name="Bruce D."/>
            <person name="Goodwin L."/>
            <person name="Pitluck S."/>
            <person name="Pati A."/>
            <person name="Liolios K."/>
            <person name="Ivanova N."/>
            <person name="Mavromatis K."/>
            <person name="Mikhailova N."/>
            <person name="Chen A."/>
            <person name="Palaniappan K."/>
            <person name="Land M."/>
            <person name="Hauser L."/>
            <person name="Chang Y.J."/>
            <person name="Jeffries C.D."/>
            <person name="Brettin T."/>
            <person name="Goker M."/>
            <person name="Beck B."/>
            <person name="Bristow J."/>
            <person name="Eisen J.A."/>
            <person name="Markowitz V."/>
            <person name="Hugenholtz P."/>
            <person name="Kyrpides N.C."/>
            <person name="Klenk H.P."/>
            <person name="Chen F."/>
        </authorList>
    </citation>
    <scope>NUCLEOTIDE SEQUENCE [LARGE SCALE GENOMIC DNA]</scope>
    <source>
        <strain evidence="2">ATCC 33386 / NCTC 11300</strain>
    </source>
</reference>
<keyword evidence="2" id="KW-1185">Reference proteome</keyword>
<evidence type="ECO:0000313" key="2">
    <source>
        <dbReference type="Proteomes" id="UP000000845"/>
    </source>
</evidence>
<dbReference type="RefSeq" id="WP_012862021.1">
    <property type="nucleotide sequence ID" value="NC_013517.1"/>
</dbReference>
<dbReference type="KEGG" id="str:Sterm_2577"/>
<evidence type="ECO:0000313" key="1">
    <source>
        <dbReference type="EMBL" id="ACZ09427.1"/>
    </source>
</evidence>
<proteinExistence type="predicted"/>
<name>D1AM53_SEBTE</name>
<gene>
    <name evidence="1" type="ordered locus">Sterm_2577</name>
</gene>